<keyword evidence="6" id="KW-0813">Transport</keyword>
<evidence type="ECO:0000313" key="8">
    <source>
        <dbReference type="EMBL" id="MDC7789001.1"/>
    </source>
</evidence>
<sequence length="270" mass="27363">MSADTLAAVLGLAVVHRAIAALLITGVAMPVVGVFIIGLDVVTMRFAMMHVALLGVAVGLMTGFDPTACAVLLCAAAGASLAPFAGRRDGLSGPMVMLMTMAIAAALLVLSISGVNAAGAFELLWGSLLAVGMRELVLVAVLAVAVLAIYLGFRRPLALLLFDIELARCSGVRVEALATLLLVTVAVAVAAALPLTGALLVDAVTLLPALSARNLARSFDGMVGLSMVFGLVGNSVGFVIALLVDLPLGPILVLTAGAITLLTFVVGRKR</sequence>
<comment type="similarity">
    <text evidence="2 6">Belongs to the ABC-3 integral membrane protein family.</text>
</comment>
<dbReference type="PANTHER" id="PTHR30477:SF19">
    <property type="entry name" value="METAL ABC TRANSPORTER PERMEASE"/>
    <property type="match status" value="1"/>
</dbReference>
<name>A0ABT5JH19_RHOTP</name>
<feature type="transmembrane region" description="Helical" evidence="7">
    <location>
        <begin position="68"/>
        <end position="86"/>
    </location>
</feature>
<accession>A0ABT5JH19</accession>
<keyword evidence="9" id="KW-1185">Reference proteome</keyword>
<proteinExistence type="inferred from homology"/>
<keyword evidence="3 6" id="KW-0812">Transmembrane</keyword>
<dbReference type="Pfam" id="PF00950">
    <property type="entry name" value="ABC-3"/>
    <property type="match status" value="1"/>
</dbReference>
<dbReference type="EMBL" id="JAQQLI010000057">
    <property type="protein sequence ID" value="MDC7789001.1"/>
    <property type="molecule type" value="Genomic_DNA"/>
</dbReference>
<evidence type="ECO:0000256" key="4">
    <source>
        <dbReference type="ARBA" id="ARBA00022989"/>
    </source>
</evidence>
<keyword evidence="4 7" id="KW-1133">Transmembrane helix</keyword>
<dbReference type="Gene3D" id="1.10.3470.10">
    <property type="entry name" value="ABC transporter involved in vitamin B12 uptake, BtuC"/>
    <property type="match status" value="1"/>
</dbReference>
<reference evidence="8" key="1">
    <citation type="journal article" date="2023" name="Microbiol Resour">
        <title>Genome Sequences of Rhodoplanes serenus and Two Thermotolerant Strains, Rhodoplanes tepidamans and 'Rhodoplanes cryptolactis,' Further Refine the Genus.</title>
        <authorList>
            <person name="Rayyan A.A."/>
            <person name="Kyndt J.A."/>
        </authorList>
    </citation>
    <scope>NUCLEOTIDE SEQUENCE</scope>
    <source>
        <strain evidence="8">DSM 9987</strain>
    </source>
</reference>
<dbReference type="SUPFAM" id="SSF81345">
    <property type="entry name" value="ABC transporter involved in vitamin B12 uptake, BtuC"/>
    <property type="match status" value="1"/>
</dbReference>
<keyword evidence="5 7" id="KW-0472">Membrane</keyword>
<protein>
    <submittedName>
        <fullName evidence="8">Metal ABC transporter permease</fullName>
    </submittedName>
</protein>
<feature type="transmembrane region" description="Helical" evidence="7">
    <location>
        <begin position="222"/>
        <end position="244"/>
    </location>
</feature>
<reference evidence="8" key="2">
    <citation type="submission" date="2023-02" db="EMBL/GenBank/DDBJ databases">
        <authorList>
            <person name="Rayyan A."/>
            <person name="Meyer T."/>
            <person name="Kyndt J.A."/>
        </authorList>
    </citation>
    <scope>NUCLEOTIDE SEQUENCE</scope>
    <source>
        <strain evidence="8">DSM 9987</strain>
    </source>
</reference>
<dbReference type="InterPro" id="IPR001626">
    <property type="entry name" value="ABC_TroCD"/>
</dbReference>
<evidence type="ECO:0000256" key="2">
    <source>
        <dbReference type="ARBA" id="ARBA00008034"/>
    </source>
</evidence>
<feature type="transmembrane region" description="Helical" evidence="7">
    <location>
        <begin position="250"/>
        <end position="267"/>
    </location>
</feature>
<evidence type="ECO:0000313" key="9">
    <source>
        <dbReference type="Proteomes" id="UP001165652"/>
    </source>
</evidence>
<evidence type="ECO:0000256" key="5">
    <source>
        <dbReference type="ARBA" id="ARBA00023136"/>
    </source>
</evidence>
<dbReference type="PANTHER" id="PTHR30477">
    <property type="entry name" value="ABC-TRANSPORTER METAL-BINDING PROTEIN"/>
    <property type="match status" value="1"/>
</dbReference>
<evidence type="ECO:0000256" key="7">
    <source>
        <dbReference type="SAM" id="Phobius"/>
    </source>
</evidence>
<feature type="transmembrane region" description="Helical" evidence="7">
    <location>
        <begin position="180"/>
        <end position="210"/>
    </location>
</feature>
<organism evidence="8 9">
    <name type="scientific">Rhodoplanes tepidamans</name>
    <name type="common">Rhodoplanes cryptolactis</name>
    <dbReference type="NCBI Taxonomy" id="200616"/>
    <lineage>
        <taxon>Bacteria</taxon>
        <taxon>Pseudomonadati</taxon>
        <taxon>Pseudomonadota</taxon>
        <taxon>Alphaproteobacteria</taxon>
        <taxon>Hyphomicrobiales</taxon>
        <taxon>Nitrobacteraceae</taxon>
        <taxon>Rhodoplanes</taxon>
    </lineage>
</organism>
<dbReference type="Proteomes" id="UP001165652">
    <property type="component" value="Unassembled WGS sequence"/>
</dbReference>
<feature type="transmembrane region" description="Helical" evidence="7">
    <location>
        <begin position="98"/>
        <end position="124"/>
    </location>
</feature>
<gene>
    <name evidence="8" type="ORF">PQJ73_25240</name>
</gene>
<evidence type="ECO:0000256" key="6">
    <source>
        <dbReference type="RuleBase" id="RU003943"/>
    </source>
</evidence>
<comment type="subcellular location">
    <subcellularLocation>
        <location evidence="6">Cell membrane</location>
        <topology evidence="6">Multi-pass membrane protein</topology>
    </subcellularLocation>
    <subcellularLocation>
        <location evidence="1">Membrane</location>
        <topology evidence="1">Multi-pass membrane protein</topology>
    </subcellularLocation>
</comment>
<dbReference type="InterPro" id="IPR037294">
    <property type="entry name" value="ABC_BtuC-like"/>
</dbReference>
<evidence type="ECO:0000256" key="3">
    <source>
        <dbReference type="ARBA" id="ARBA00022692"/>
    </source>
</evidence>
<evidence type="ECO:0000256" key="1">
    <source>
        <dbReference type="ARBA" id="ARBA00004141"/>
    </source>
</evidence>
<comment type="caution">
    <text evidence="8">The sequence shown here is derived from an EMBL/GenBank/DDBJ whole genome shotgun (WGS) entry which is preliminary data.</text>
</comment>
<feature type="transmembrane region" description="Helical" evidence="7">
    <location>
        <begin position="136"/>
        <end position="153"/>
    </location>
</feature>
<dbReference type="RefSeq" id="WP_272779832.1">
    <property type="nucleotide sequence ID" value="NZ_JAQQLI010000057.1"/>
</dbReference>